<proteinExistence type="predicted"/>
<dbReference type="GeneTree" id="ENSGT01030000239770"/>
<reference evidence="1" key="1">
    <citation type="submission" date="2025-08" db="UniProtKB">
        <authorList>
            <consortium name="Ensembl"/>
        </authorList>
    </citation>
    <scope>IDENTIFICATION</scope>
</reference>
<name>A0A8C3H5T3_CHRPI</name>
<evidence type="ECO:0000313" key="1">
    <source>
        <dbReference type="Ensembl" id="ENSCPBP00000002591.1"/>
    </source>
</evidence>
<sequence>HQHGAEPMLGWLQGRVLSPAMTTGWPGCQQHQTAHLHITQQPRTPELKQSASFSLPSSWDYRHVPPCLQYIVNAIHCKINCIQYKGKRFLSSTKTIKSASITGVSEMVTTSSKGNR</sequence>
<dbReference type="AlphaFoldDB" id="A0A8C3H5T3"/>
<protein>
    <submittedName>
        <fullName evidence="1">Uncharacterized protein</fullName>
    </submittedName>
</protein>
<organism evidence="1 2">
    <name type="scientific">Chrysemys picta bellii</name>
    <name type="common">Western painted turtle</name>
    <name type="synonym">Emys bellii</name>
    <dbReference type="NCBI Taxonomy" id="8478"/>
    <lineage>
        <taxon>Eukaryota</taxon>
        <taxon>Metazoa</taxon>
        <taxon>Chordata</taxon>
        <taxon>Craniata</taxon>
        <taxon>Vertebrata</taxon>
        <taxon>Euteleostomi</taxon>
        <taxon>Archelosauria</taxon>
        <taxon>Testudinata</taxon>
        <taxon>Testudines</taxon>
        <taxon>Cryptodira</taxon>
        <taxon>Durocryptodira</taxon>
        <taxon>Testudinoidea</taxon>
        <taxon>Emydidae</taxon>
        <taxon>Chrysemys</taxon>
    </lineage>
</organism>
<dbReference type="OMA" id="CKINCIQ"/>
<evidence type="ECO:0000313" key="2">
    <source>
        <dbReference type="Proteomes" id="UP000694380"/>
    </source>
</evidence>
<reference evidence="1" key="2">
    <citation type="submission" date="2025-09" db="UniProtKB">
        <authorList>
            <consortium name="Ensembl"/>
        </authorList>
    </citation>
    <scope>IDENTIFICATION</scope>
</reference>
<dbReference type="Ensembl" id="ENSCPBT00000003164.1">
    <property type="protein sequence ID" value="ENSCPBP00000002591.1"/>
    <property type="gene ID" value="ENSCPBG00000002078.1"/>
</dbReference>
<dbReference type="Proteomes" id="UP000694380">
    <property type="component" value="Unplaced"/>
</dbReference>
<accession>A0A8C3H5T3</accession>
<keyword evidence="2" id="KW-1185">Reference proteome</keyword>